<evidence type="ECO:0000256" key="1">
    <source>
        <dbReference type="ARBA" id="ARBA00022805"/>
    </source>
</evidence>
<name>A0ABC8WLE4_9POAL</name>
<dbReference type="Pfam" id="PF01103">
    <property type="entry name" value="Omp85"/>
    <property type="match status" value="1"/>
</dbReference>
<dbReference type="PANTHER" id="PTHR12815:SF15">
    <property type="entry name" value="OS11G0106200 PROTEIN"/>
    <property type="match status" value="1"/>
</dbReference>
<dbReference type="PANTHER" id="PTHR12815">
    <property type="entry name" value="SORTING AND ASSEMBLY MACHINERY SAMM50 PROTEIN FAMILY MEMBER"/>
    <property type="match status" value="1"/>
</dbReference>
<feature type="region of interest" description="Disordered" evidence="4">
    <location>
        <begin position="1"/>
        <end position="46"/>
    </location>
</feature>
<keyword evidence="1" id="KW-1002">Plastid outer membrane</keyword>
<feature type="domain" description="Bacterial surface antigen (D15)" evidence="5">
    <location>
        <begin position="173"/>
        <end position="351"/>
    </location>
</feature>
<dbReference type="InterPro" id="IPR039910">
    <property type="entry name" value="D15-like"/>
</dbReference>
<reference evidence="7" key="1">
    <citation type="submission" date="2024-06" db="EMBL/GenBank/DDBJ databases">
        <authorList>
            <person name="Ryan C."/>
        </authorList>
    </citation>
    <scope>NUCLEOTIDE SEQUENCE [LARGE SCALE GENOMIC DNA]</scope>
</reference>
<evidence type="ECO:0000313" key="7">
    <source>
        <dbReference type="Proteomes" id="UP001497457"/>
    </source>
</evidence>
<dbReference type="AlphaFoldDB" id="A0ABC8WLE4"/>
<keyword evidence="7" id="KW-1185">Reference proteome</keyword>
<dbReference type="GO" id="GO:0009707">
    <property type="term" value="C:chloroplast outer membrane"/>
    <property type="evidence" value="ECO:0007669"/>
    <property type="project" value="UniProtKB-SubCell"/>
</dbReference>
<dbReference type="InterPro" id="IPR000184">
    <property type="entry name" value="Bac_surfAg_D15"/>
</dbReference>
<feature type="compositionally biased region" description="Acidic residues" evidence="4">
    <location>
        <begin position="21"/>
        <end position="37"/>
    </location>
</feature>
<evidence type="ECO:0000256" key="4">
    <source>
        <dbReference type="SAM" id="MobiDB-lite"/>
    </source>
</evidence>
<evidence type="ECO:0000256" key="2">
    <source>
        <dbReference type="ARBA" id="ARBA00023136"/>
    </source>
</evidence>
<keyword evidence="2" id="KW-0472">Membrane</keyword>
<dbReference type="Gene3D" id="2.40.160.50">
    <property type="entry name" value="membrane protein fhac: a member of the omp85/tpsb transporter family"/>
    <property type="match status" value="1"/>
</dbReference>
<sequence length="354" mass="37678">MATASDTTHPPPPSTPHDDHDEYDDDLDDEYDDDDGEPSASPSEDARLEAVLRRLTADEVRIRVHQVAIRGCARTRRAAVEAAVGTDLARAATVRDLVRAAAAAGDRLRRLGAFDTVSITLDAAPPGIPGSAVVVLVDVAEARGRAAAEFGVFANTQEFDLRVALPLGVLNGALNAGVAAGVIHPLERGSTGSISPLSERFYLGGNRSLVCRLGGPSSLLGFKTRGLGATEFRTCDPNHSENGTSTSPELNGPGGDIAVTAFADLSFDIPLKPLRDLGIHGHAFVCAGNLGKLTECDLRKFPLTNFLQTFRSSVGFGVVVPTRLFRIEINYCHILRQFEHDKGKTGIQFNFASP</sequence>
<keyword evidence="1" id="KW-0934">Plastid</keyword>
<organism evidence="6 7">
    <name type="scientific">Urochloa decumbens</name>
    <dbReference type="NCBI Taxonomy" id="240449"/>
    <lineage>
        <taxon>Eukaryota</taxon>
        <taxon>Viridiplantae</taxon>
        <taxon>Streptophyta</taxon>
        <taxon>Embryophyta</taxon>
        <taxon>Tracheophyta</taxon>
        <taxon>Spermatophyta</taxon>
        <taxon>Magnoliopsida</taxon>
        <taxon>Liliopsida</taxon>
        <taxon>Poales</taxon>
        <taxon>Poaceae</taxon>
        <taxon>PACMAD clade</taxon>
        <taxon>Panicoideae</taxon>
        <taxon>Panicodae</taxon>
        <taxon>Paniceae</taxon>
        <taxon>Melinidinae</taxon>
        <taxon>Urochloa</taxon>
    </lineage>
</organism>
<accession>A0ABC8WLE4</accession>
<evidence type="ECO:0000259" key="5">
    <source>
        <dbReference type="Pfam" id="PF01103"/>
    </source>
</evidence>
<dbReference type="EMBL" id="OZ075122">
    <property type="protein sequence ID" value="CAL4912038.1"/>
    <property type="molecule type" value="Genomic_DNA"/>
</dbReference>
<evidence type="ECO:0000313" key="6">
    <source>
        <dbReference type="EMBL" id="CAL4912038.1"/>
    </source>
</evidence>
<proteinExistence type="predicted"/>
<evidence type="ECO:0000256" key="3">
    <source>
        <dbReference type="ARBA" id="ARBA00024013"/>
    </source>
</evidence>
<comment type="subcellular location">
    <subcellularLocation>
        <location evidence="3">Plastid</location>
        <location evidence="3">Chloroplast outer membrane</location>
    </subcellularLocation>
</comment>
<protein>
    <recommendedName>
        <fullName evidence="5">Bacterial surface antigen (D15) domain-containing protein</fullName>
    </recommendedName>
</protein>
<gene>
    <name evidence="6" type="ORF">URODEC1_LOCUS15356</name>
</gene>
<dbReference type="Proteomes" id="UP001497457">
    <property type="component" value="Chromosome 12b"/>
</dbReference>
<reference evidence="6 7" key="2">
    <citation type="submission" date="2024-10" db="EMBL/GenBank/DDBJ databases">
        <authorList>
            <person name="Ryan C."/>
        </authorList>
    </citation>
    <scope>NUCLEOTIDE SEQUENCE [LARGE SCALE GENOMIC DNA]</scope>
</reference>